<reference evidence="1 2" key="1">
    <citation type="journal article" date="2024" name="Proc. Natl. Acad. Sci. U.S.A.">
        <title>The evolutionary genomics of adaptation to stress in wild rhizobium bacteria.</title>
        <authorList>
            <person name="Kehlet-Delgado H."/>
            <person name="Montoya A.P."/>
            <person name="Jensen K.T."/>
            <person name="Wendlandt C.E."/>
            <person name="Dexheimer C."/>
            <person name="Roberts M."/>
            <person name="Torres Martinez L."/>
            <person name="Friesen M.L."/>
            <person name="Griffitts J.S."/>
            <person name="Porter S.S."/>
        </authorList>
    </citation>
    <scope>NUCLEOTIDE SEQUENCE [LARGE SCALE GENOMIC DNA]</scope>
    <source>
        <strain evidence="1 2">M0468</strain>
    </source>
</reference>
<accession>A0ACC6T252</accession>
<dbReference type="EMBL" id="JAMYRI010000010">
    <property type="protein sequence ID" value="MER9285995.1"/>
    <property type="molecule type" value="Genomic_DNA"/>
</dbReference>
<evidence type="ECO:0000313" key="2">
    <source>
        <dbReference type="Proteomes" id="UP001480082"/>
    </source>
</evidence>
<sequence>MSDIRFDFGNLHAAYAASLPASAMVETVFERIAAAADPGIFIHLADKAELLAQAEALGPFDPAAKPLWGIPFAVKDNIDVAGMPTTAACAEYAYTPQKDATVVARLKAAGALVIGKTNLDQFATGLVGVRSPYPIPKNAIDPKLVPGGSSSGSAVATARGIVSFALGTDTAGSGRIPAGLNSIIGLKPTVGALSAAGVVPACRTLDCISVFALTVDDAYAVFKVAAAKDEADAYSRTIAAPPPAARPPVLTVGVPAESDLEFFGDDAMQAGFAAALSMLKELGCKLVEIPFGDFYATANLLYEGAWVAERYAAIRGFMDTDEAAMHPVTRQIIAGARRLSASDAFNGLYALQALKAKLAPVIASVDLFCVPTAPTHYSVDAVLADPIVTNSRLGTYTNFVNLLDMCGIAVPTGTRGDSLPMSVTLLSAAGKDALTAALARDLHVASGLTLGATGWQQPNAQPKAGPTEDGTIELVVVGAHLSGMPLNGQLKLAGASFSRATMTSPIYRLYELADQIPPKPGLLRVGSGGAAIEVEVWRLSADAFGRFVAATPPPLGIGTIELADGTTAKGFLAETAGLSAAKDISAYGGWRRFVGAASSKPAFLTSEILATE</sequence>
<protein>
    <submittedName>
        <fullName evidence="1">Allophanate hydrolase</fullName>
        <ecNumber evidence="1">3.5.1.54</ecNumber>
    </submittedName>
</protein>
<evidence type="ECO:0000313" key="1">
    <source>
        <dbReference type="EMBL" id="MER9285995.1"/>
    </source>
</evidence>
<organism evidence="1 2">
    <name type="scientific">Mesorhizobium australicum</name>
    <dbReference type="NCBI Taxonomy" id="536018"/>
    <lineage>
        <taxon>Bacteria</taxon>
        <taxon>Pseudomonadati</taxon>
        <taxon>Pseudomonadota</taxon>
        <taxon>Alphaproteobacteria</taxon>
        <taxon>Hyphomicrobiales</taxon>
        <taxon>Phyllobacteriaceae</taxon>
        <taxon>Mesorhizobium</taxon>
    </lineage>
</organism>
<name>A0ACC6T252_9HYPH</name>
<dbReference type="EC" id="3.5.1.54" evidence="1"/>
<proteinExistence type="predicted"/>
<gene>
    <name evidence="1" type="primary">atzF</name>
    <name evidence="1" type="ORF">NKI81_18840</name>
</gene>
<comment type="caution">
    <text evidence="1">The sequence shown here is derived from an EMBL/GenBank/DDBJ whole genome shotgun (WGS) entry which is preliminary data.</text>
</comment>
<keyword evidence="1" id="KW-0378">Hydrolase</keyword>
<dbReference type="Proteomes" id="UP001480082">
    <property type="component" value="Unassembled WGS sequence"/>
</dbReference>
<keyword evidence="2" id="KW-1185">Reference proteome</keyword>